<dbReference type="Proteomes" id="UP001172791">
    <property type="component" value="Unassembled WGS sequence"/>
</dbReference>
<dbReference type="SUPFAM" id="SSF56112">
    <property type="entry name" value="Protein kinase-like (PK-like)"/>
    <property type="match status" value="1"/>
</dbReference>
<name>A0AAW7MPU8_9BURK</name>
<dbReference type="InterPro" id="IPR011009">
    <property type="entry name" value="Kinase-like_dom_sf"/>
</dbReference>
<evidence type="ECO:0000313" key="4">
    <source>
        <dbReference type="Proteomes" id="UP001172788"/>
    </source>
</evidence>
<keyword evidence="4" id="KW-1185">Reference proteome</keyword>
<sequence length="199" mass="21806">MECAGRLWLVTDSLQPPRMAPVIDDVLSTIAGYDARLSPDVWASHMRADDTISNLVSEAHRALAHLASAKLIAGDIARGVETCLGVLERALASMPPVVCHGDLGPANLMRDADGLVAVDWEDAFLGVEGYDYLYWLTFFDNRRYLGESIFGRTPWSRDIDIAMLVMIVLLKCDLSVRAGRVAGNALSFEQRLGEMLALV</sequence>
<dbReference type="EMBL" id="QAIC01000040">
    <property type="protein sequence ID" value="MDN4574782.1"/>
    <property type="molecule type" value="Genomic_DNA"/>
</dbReference>
<accession>A0AAW7MPU8</accession>
<dbReference type="Proteomes" id="UP001172788">
    <property type="component" value="Unassembled WGS sequence"/>
</dbReference>
<evidence type="ECO:0000313" key="2">
    <source>
        <dbReference type="EMBL" id="MDN4574782.1"/>
    </source>
</evidence>
<dbReference type="InterPro" id="IPR002575">
    <property type="entry name" value="Aminoglycoside_PTrfase"/>
</dbReference>
<comment type="caution">
    <text evidence="2">The sequence shown here is derived from an EMBL/GenBank/DDBJ whole genome shotgun (WGS) entry which is preliminary data.</text>
</comment>
<evidence type="ECO:0000313" key="3">
    <source>
        <dbReference type="EMBL" id="MDN4580285.1"/>
    </source>
</evidence>
<dbReference type="Pfam" id="PF01636">
    <property type="entry name" value="APH"/>
    <property type="match status" value="1"/>
</dbReference>
<proteinExistence type="predicted"/>
<gene>
    <name evidence="2" type="ORF">DBA34_16150</name>
    <name evidence="3" type="ORF">DBB29_19455</name>
</gene>
<evidence type="ECO:0000259" key="1">
    <source>
        <dbReference type="Pfam" id="PF01636"/>
    </source>
</evidence>
<dbReference type="Gene3D" id="3.90.1200.10">
    <property type="match status" value="1"/>
</dbReference>
<protein>
    <recommendedName>
        <fullName evidence="1">Aminoglycoside phosphotransferase domain-containing protein</fullName>
    </recommendedName>
</protein>
<dbReference type="AlphaFoldDB" id="A0AAW7MPU8"/>
<dbReference type="EMBL" id="QAID01000043">
    <property type="protein sequence ID" value="MDN4580285.1"/>
    <property type="molecule type" value="Genomic_DNA"/>
</dbReference>
<evidence type="ECO:0000313" key="5">
    <source>
        <dbReference type="Proteomes" id="UP001172791"/>
    </source>
</evidence>
<organism evidence="2 5">
    <name type="scientific">Pandoraea cepalis</name>
    <dbReference type="NCBI Taxonomy" id="2508294"/>
    <lineage>
        <taxon>Bacteria</taxon>
        <taxon>Pseudomonadati</taxon>
        <taxon>Pseudomonadota</taxon>
        <taxon>Betaproteobacteria</taxon>
        <taxon>Burkholderiales</taxon>
        <taxon>Burkholderiaceae</taxon>
        <taxon>Pandoraea</taxon>
    </lineage>
</organism>
<reference evidence="2" key="1">
    <citation type="submission" date="2018-04" db="EMBL/GenBank/DDBJ databases">
        <authorList>
            <person name="Jy Z."/>
        </authorList>
    </citation>
    <scope>NUCLEOTIDE SEQUENCE</scope>
    <source>
        <strain evidence="3">AS13</strain>
        <strain evidence="2">LA18</strain>
    </source>
</reference>
<feature type="domain" description="Aminoglycoside phosphotransferase" evidence="1">
    <location>
        <begin position="74"/>
        <end position="139"/>
    </location>
</feature>